<dbReference type="InterPro" id="IPR036397">
    <property type="entry name" value="RNaseH_sf"/>
</dbReference>
<keyword evidence="3" id="KW-1185">Reference proteome</keyword>
<name>A0A5R9F3A7_9BACL</name>
<dbReference type="GO" id="GO:0004523">
    <property type="term" value="F:RNA-DNA hybrid ribonuclease activity"/>
    <property type="evidence" value="ECO:0007669"/>
    <property type="project" value="InterPro"/>
</dbReference>
<keyword evidence="2" id="KW-0548">Nucleotidyltransferase</keyword>
<keyword evidence="2" id="KW-0695">RNA-directed DNA polymerase</keyword>
<organism evidence="2 3">
    <name type="scientific">Exobacillus caeni</name>
    <dbReference type="NCBI Taxonomy" id="2574798"/>
    <lineage>
        <taxon>Bacteria</taxon>
        <taxon>Bacillati</taxon>
        <taxon>Bacillota</taxon>
        <taxon>Bacilli</taxon>
        <taxon>Bacillales</taxon>
        <taxon>Guptibacillaceae</taxon>
        <taxon>Exobacillus</taxon>
    </lineage>
</organism>
<dbReference type="GO" id="GO:0003676">
    <property type="term" value="F:nucleic acid binding"/>
    <property type="evidence" value="ECO:0007669"/>
    <property type="project" value="InterPro"/>
</dbReference>
<dbReference type="InterPro" id="IPR002156">
    <property type="entry name" value="RNaseH_domain"/>
</dbReference>
<dbReference type="PROSITE" id="PS50879">
    <property type="entry name" value="RNASE_H_1"/>
    <property type="match status" value="1"/>
</dbReference>
<dbReference type="InterPro" id="IPR012337">
    <property type="entry name" value="RNaseH-like_sf"/>
</dbReference>
<comment type="caution">
    <text evidence="2">The sequence shown here is derived from an EMBL/GenBank/DDBJ whole genome shotgun (WGS) entry which is preliminary data.</text>
</comment>
<dbReference type="PANTHER" id="PTHR46387:SF2">
    <property type="entry name" value="RIBONUCLEASE HI"/>
    <property type="match status" value="1"/>
</dbReference>
<dbReference type="Pfam" id="PF13456">
    <property type="entry name" value="RVT_3"/>
    <property type="match status" value="1"/>
</dbReference>
<accession>A0A5R9F3A7</accession>
<feature type="domain" description="RNase H type-1" evidence="1">
    <location>
        <begin position="70"/>
        <end position="207"/>
    </location>
</feature>
<dbReference type="GO" id="GO:0003964">
    <property type="term" value="F:RNA-directed DNA polymerase activity"/>
    <property type="evidence" value="ECO:0007669"/>
    <property type="project" value="UniProtKB-KW"/>
</dbReference>
<keyword evidence="2" id="KW-0808">Transferase</keyword>
<dbReference type="CDD" id="cd09279">
    <property type="entry name" value="RNase_HI_like"/>
    <property type="match status" value="1"/>
</dbReference>
<protein>
    <submittedName>
        <fullName evidence="2">Reverse transcriptase-like protein</fullName>
    </submittedName>
</protein>
<dbReference type="Proteomes" id="UP000308230">
    <property type="component" value="Unassembled WGS sequence"/>
</dbReference>
<dbReference type="NCBIfam" id="NF005822">
    <property type="entry name" value="PRK07708.1"/>
    <property type="match status" value="1"/>
</dbReference>
<dbReference type="RefSeq" id="WP_138125985.1">
    <property type="nucleotide sequence ID" value="NZ_SWLG01000006.1"/>
</dbReference>
<sequence>MEVFIEWNYHMPKGPSVTFTSDYMLIKQAILLAKDIEKTGRVKELWFIDRDGYRWTKKNLEKMNKKKAEEPDEFFVYFDGGFEKHTLQAGLGVVIYYKMGETEKRIRMNEKIGQIDNNNEAEYAALWLAIRELETLNVKNKRISFAGDSQVVINQLNGEWAVYEEAFNRWIDRIEDKLSYHNIKAEYHLIGREENKEAHRLAEQALHDVTIKSELALNEEEAYPGDE</sequence>
<dbReference type="Gene3D" id="3.30.420.10">
    <property type="entry name" value="Ribonuclease H-like superfamily/Ribonuclease H"/>
    <property type="match status" value="1"/>
</dbReference>
<evidence type="ECO:0000259" key="1">
    <source>
        <dbReference type="PROSITE" id="PS50879"/>
    </source>
</evidence>
<proteinExistence type="predicted"/>
<reference evidence="2 3" key="1">
    <citation type="submission" date="2019-04" db="EMBL/GenBank/DDBJ databases">
        <title>Bacillus caeni sp. nov., a bacterium isolated from mangrove sediment.</title>
        <authorList>
            <person name="Huang H."/>
            <person name="Mo K."/>
            <person name="Hu Y."/>
        </authorList>
    </citation>
    <scope>NUCLEOTIDE SEQUENCE [LARGE SCALE GENOMIC DNA]</scope>
    <source>
        <strain evidence="2 3">HB172195</strain>
    </source>
</reference>
<dbReference type="OrthoDB" id="2680098at2"/>
<dbReference type="SUPFAM" id="SSF53098">
    <property type="entry name" value="Ribonuclease H-like"/>
    <property type="match status" value="1"/>
</dbReference>
<dbReference type="EMBL" id="SWLG01000006">
    <property type="protein sequence ID" value="TLS37501.1"/>
    <property type="molecule type" value="Genomic_DNA"/>
</dbReference>
<gene>
    <name evidence="2" type="ORF">FCL54_10180</name>
</gene>
<dbReference type="PANTHER" id="PTHR46387">
    <property type="entry name" value="POLYNUCLEOTIDYL TRANSFERASE, RIBONUCLEASE H-LIKE SUPERFAMILY PROTEIN"/>
    <property type="match status" value="1"/>
</dbReference>
<evidence type="ECO:0000313" key="3">
    <source>
        <dbReference type="Proteomes" id="UP000308230"/>
    </source>
</evidence>
<dbReference type="AlphaFoldDB" id="A0A5R9F3A7"/>
<evidence type="ECO:0000313" key="2">
    <source>
        <dbReference type="EMBL" id="TLS37501.1"/>
    </source>
</evidence>